<evidence type="ECO:0000313" key="6">
    <source>
        <dbReference type="EMBL" id="CAB4809024.1"/>
    </source>
</evidence>
<accession>A0A6J6R7K6</accession>
<feature type="transmembrane region" description="Helical" evidence="1">
    <location>
        <begin position="38"/>
        <end position="60"/>
    </location>
</feature>
<dbReference type="EMBL" id="CAESAI010000004">
    <property type="protein sequence ID" value="CAB4331957.1"/>
    <property type="molecule type" value="Genomic_DNA"/>
</dbReference>
<dbReference type="Pfam" id="PF05437">
    <property type="entry name" value="AzlD"/>
    <property type="match status" value="1"/>
</dbReference>
<keyword evidence="1" id="KW-1133">Transmembrane helix</keyword>
<evidence type="ECO:0000313" key="3">
    <source>
        <dbReference type="EMBL" id="CAB4336717.1"/>
    </source>
</evidence>
<evidence type="ECO:0000313" key="8">
    <source>
        <dbReference type="EMBL" id="CAB5010345.1"/>
    </source>
</evidence>
<evidence type="ECO:0000313" key="4">
    <source>
        <dbReference type="EMBL" id="CAB4719940.1"/>
    </source>
</evidence>
<sequence length="102" mass="10799">MWFAVLAGAIGCYALKYVGSAIPEHYLEQPIVKRIVMLLPIALLSALVAVQTFANSQALVVDARVPALVAATVALRFKAPFILVVLTAAICAAALRYFGLAV</sequence>
<organism evidence="4">
    <name type="scientific">freshwater metagenome</name>
    <dbReference type="NCBI Taxonomy" id="449393"/>
    <lineage>
        <taxon>unclassified sequences</taxon>
        <taxon>metagenomes</taxon>
        <taxon>ecological metagenomes</taxon>
    </lineage>
</organism>
<dbReference type="EMBL" id="CAEZZD010000010">
    <property type="protein sequence ID" value="CAB4740753.1"/>
    <property type="molecule type" value="Genomic_DNA"/>
</dbReference>
<evidence type="ECO:0000256" key="1">
    <source>
        <dbReference type="SAM" id="Phobius"/>
    </source>
</evidence>
<evidence type="ECO:0000313" key="2">
    <source>
        <dbReference type="EMBL" id="CAB4331957.1"/>
    </source>
</evidence>
<dbReference type="EMBL" id="CAEZYC010000120">
    <property type="protein sequence ID" value="CAB4719940.1"/>
    <property type="molecule type" value="Genomic_DNA"/>
</dbReference>
<dbReference type="AlphaFoldDB" id="A0A6J6R7K6"/>
<dbReference type="EMBL" id="CAFBQG010000137">
    <property type="protein sequence ID" value="CAB5051994.1"/>
    <property type="molecule type" value="Genomic_DNA"/>
</dbReference>
<evidence type="ECO:0000313" key="5">
    <source>
        <dbReference type="EMBL" id="CAB4740753.1"/>
    </source>
</evidence>
<evidence type="ECO:0000313" key="7">
    <source>
        <dbReference type="EMBL" id="CAB4848030.1"/>
    </source>
</evidence>
<dbReference type="EMBL" id="CAFAAO010000015">
    <property type="protein sequence ID" value="CAB4809024.1"/>
    <property type="molecule type" value="Genomic_DNA"/>
</dbReference>
<feature type="transmembrane region" description="Helical" evidence="1">
    <location>
        <begin position="81"/>
        <end position="99"/>
    </location>
</feature>
<dbReference type="EMBL" id="CAESAD010000002">
    <property type="protein sequence ID" value="CAB4336717.1"/>
    <property type="molecule type" value="Genomic_DNA"/>
</dbReference>
<name>A0A6J6R7K6_9ZZZZ</name>
<reference evidence="4" key="1">
    <citation type="submission" date="2020-05" db="EMBL/GenBank/DDBJ databases">
        <authorList>
            <person name="Chiriac C."/>
            <person name="Salcher M."/>
            <person name="Ghai R."/>
            <person name="Kavagutti S V."/>
        </authorList>
    </citation>
    <scope>NUCLEOTIDE SEQUENCE</scope>
</reference>
<dbReference type="EMBL" id="CAFBIX010000024">
    <property type="protein sequence ID" value="CAB4848030.1"/>
    <property type="molecule type" value="Genomic_DNA"/>
</dbReference>
<dbReference type="EMBL" id="CAFBPK010000003">
    <property type="protein sequence ID" value="CAB5010345.1"/>
    <property type="molecule type" value="Genomic_DNA"/>
</dbReference>
<dbReference type="InterPro" id="IPR008407">
    <property type="entry name" value="Brnchd-chn_aa_trnsp_AzlD"/>
</dbReference>
<keyword evidence="1" id="KW-0472">Membrane</keyword>
<proteinExistence type="predicted"/>
<protein>
    <submittedName>
        <fullName evidence="4">Unannotated protein</fullName>
    </submittedName>
</protein>
<evidence type="ECO:0000313" key="9">
    <source>
        <dbReference type="EMBL" id="CAB5051994.1"/>
    </source>
</evidence>
<gene>
    <name evidence="4" type="ORF">UFOPK2648_01376</name>
    <name evidence="5" type="ORF">UFOPK2824_00131</name>
    <name evidence="6" type="ORF">UFOPK3037_01156</name>
    <name evidence="7" type="ORF">UFOPK3278_00719</name>
    <name evidence="2" type="ORF">UFOPK3406_00267</name>
    <name evidence="3" type="ORF">UFOPK3925_00644</name>
    <name evidence="8" type="ORF">UFOPK4097_00278</name>
    <name evidence="9" type="ORF">UFOPK4301_01029</name>
</gene>
<keyword evidence="1" id="KW-0812">Transmembrane</keyword>